<name>A0AAV2B277_9ARAC</name>
<evidence type="ECO:0008006" key="5">
    <source>
        <dbReference type="Google" id="ProtNLM"/>
    </source>
</evidence>
<feature type="region of interest" description="Disordered" evidence="2">
    <location>
        <begin position="10"/>
        <end position="47"/>
    </location>
</feature>
<dbReference type="SUPFAM" id="SSF47954">
    <property type="entry name" value="Cyclin-like"/>
    <property type="match status" value="3"/>
</dbReference>
<sequence length="424" mass="47284">MDFWVVLPVHSASEDSSRESETHSSSGQLLTAQQSEDEHNKDEESAEERLFKEQHEVQSDSGTGKYPWFSFVDSSSTAEFLNVLIDELGKTTSKAALQPKGSMAAIFLAAKTTNEYRLVEHISKTAHLTDPPRRGLDVKSEKIALAALFLAAKATNEHRHLEHIIKTALALMVPSQREVDVKSEKISLAALFLAAKVTNEYRLTEYVIKTALFMDPPRLELDVKSRFYNNLKKEIVSLERLLLQVLGFQVDVELPHPHVIKMCQLFKMRCLSHLNTLQGAQGSSNEPNTGTRAAVFTAEIGKKLQLSTNCICSSIVYFHKIYITCPLEDVQLEKISMAAIFLAAKTTNEYRLVEHIIKTAHYLMDPSQPTIDVKSEHYGYNHVLAPQASDGGLCLCQLGSLVGTDTGPRFSKLETRGSSAWIHL</sequence>
<evidence type="ECO:0000256" key="1">
    <source>
        <dbReference type="ARBA" id="ARBA00023127"/>
    </source>
</evidence>
<organism evidence="3 4">
    <name type="scientific">Larinioides sclopetarius</name>
    <dbReference type="NCBI Taxonomy" id="280406"/>
    <lineage>
        <taxon>Eukaryota</taxon>
        <taxon>Metazoa</taxon>
        <taxon>Ecdysozoa</taxon>
        <taxon>Arthropoda</taxon>
        <taxon>Chelicerata</taxon>
        <taxon>Arachnida</taxon>
        <taxon>Araneae</taxon>
        <taxon>Araneomorphae</taxon>
        <taxon>Entelegynae</taxon>
        <taxon>Araneoidea</taxon>
        <taxon>Araneidae</taxon>
        <taxon>Larinioides</taxon>
    </lineage>
</organism>
<dbReference type="Proteomes" id="UP001497382">
    <property type="component" value="Unassembled WGS sequence"/>
</dbReference>
<evidence type="ECO:0000313" key="4">
    <source>
        <dbReference type="Proteomes" id="UP001497382"/>
    </source>
</evidence>
<keyword evidence="1" id="KW-0195">Cyclin</keyword>
<feature type="compositionally biased region" description="Basic and acidic residues" evidence="2">
    <location>
        <begin position="12"/>
        <end position="22"/>
    </location>
</feature>
<gene>
    <name evidence="3" type="ORF">LARSCL_LOCUS16318</name>
</gene>
<accession>A0AAV2B277</accession>
<comment type="caution">
    <text evidence="3">The sequence shown here is derived from an EMBL/GenBank/DDBJ whole genome shotgun (WGS) entry which is preliminary data.</text>
</comment>
<dbReference type="Gene3D" id="1.10.472.10">
    <property type="entry name" value="Cyclin-like"/>
    <property type="match status" value="3"/>
</dbReference>
<feature type="compositionally biased region" description="Basic and acidic residues" evidence="2">
    <location>
        <begin position="36"/>
        <end position="47"/>
    </location>
</feature>
<keyword evidence="4" id="KW-1185">Reference proteome</keyword>
<dbReference type="InterPro" id="IPR036915">
    <property type="entry name" value="Cyclin-like_sf"/>
</dbReference>
<reference evidence="3 4" key="1">
    <citation type="submission" date="2024-04" db="EMBL/GenBank/DDBJ databases">
        <authorList>
            <person name="Rising A."/>
            <person name="Reimegard J."/>
            <person name="Sonavane S."/>
            <person name="Akerstrom W."/>
            <person name="Nylinder S."/>
            <person name="Hedman E."/>
            <person name="Kallberg Y."/>
        </authorList>
    </citation>
    <scope>NUCLEOTIDE SEQUENCE [LARGE SCALE GENOMIC DNA]</scope>
</reference>
<dbReference type="InterPro" id="IPR043198">
    <property type="entry name" value="Cyclin/Ssn8"/>
</dbReference>
<protein>
    <recommendedName>
        <fullName evidence="5">Cyclin-like domain-containing protein</fullName>
    </recommendedName>
</protein>
<proteinExistence type="predicted"/>
<evidence type="ECO:0000256" key="2">
    <source>
        <dbReference type="SAM" id="MobiDB-lite"/>
    </source>
</evidence>
<dbReference type="EMBL" id="CAXIEN010000260">
    <property type="protein sequence ID" value="CAL1290172.1"/>
    <property type="molecule type" value="Genomic_DNA"/>
</dbReference>
<dbReference type="PANTHER" id="PTHR10026">
    <property type="entry name" value="CYCLIN"/>
    <property type="match status" value="1"/>
</dbReference>
<dbReference type="GO" id="GO:0006357">
    <property type="term" value="P:regulation of transcription by RNA polymerase II"/>
    <property type="evidence" value="ECO:0007669"/>
    <property type="project" value="InterPro"/>
</dbReference>
<evidence type="ECO:0000313" key="3">
    <source>
        <dbReference type="EMBL" id="CAL1290172.1"/>
    </source>
</evidence>
<dbReference type="GO" id="GO:0016538">
    <property type="term" value="F:cyclin-dependent protein serine/threonine kinase regulator activity"/>
    <property type="evidence" value="ECO:0007669"/>
    <property type="project" value="InterPro"/>
</dbReference>
<dbReference type="AlphaFoldDB" id="A0AAV2B277"/>